<feature type="compositionally biased region" description="Polar residues" evidence="1">
    <location>
        <begin position="62"/>
        <end position="71"/>
    </location>
</feature>
<feature type="region of interest" description="Disordered" evidence="1">
    <location>
        <begin position="60"/>
        <end position="147"/>
    </location>
</feature>
<evidence type="ECO:0000313" key="4">
    <source>
        <dbReference type="Proteomes" id="UP000217446"/>
    </source>
</evidence>
<feature type="domain" description="Ricin B lectin" evidence="2">
    <location>
        <begin position="148"/>
        <end position="274"/>
    </location>
</feature>
<dbReference type="CDD" id="cd23415">
    <property type="entry name" value="beta-trefoil_Ricin_AH"/>
    <property type="match status" value="1"/>
</dbReference>
<dbReference type="InterPro" id="IPR000772">
    <property type="entry name" value="Ricin_B_lectin"/>
</dbReference>
<dbReference type="STRING" id="1963.AQJ27_28305"/>
<reference evidence="4" key="1">
    <citation type="submission" date="2017-05" db="EMBL/GenBank/DDBJ databases">
        <title>Streptomyces olivochromogenes NBRC 3561 whole genome shotgun sequence.</title>
        <authorList>
            <person name="Dohra H."/>
            <person name="Kodani S."/>
        </authorList>
    </citation>
    <scope>NUCLEOTIDE SEQUENCE [LARGE SCALE GENOMIC DNA]</scope>
    <source>
        <strain evidence="4">NBRC 3561</strain>
    </source>
</reference>
<dbReference type="InterPro" id="IPR035992">
    <property type="entry name" value="Ricin_B-like_lectins"/>
</dbReference>
<dbReference type="Proteomes" id="UP000217446">
    <property type="component" value="Unassembled WGS sequence"/>
</dbReference>
<dbReference type="SUPFAM" id="SSF50370">
    <property type="entry name" value="Ricin B-like lectins"/>
    <property type="match status" value="1"/>
</dbReference>
<evidence type="ECO:0000259" key="2">
    <source>
        <dbReference type="Pfam" id="PF00652"/>
    </source>
</evidence>
<protein>
    <recommendedName>
        <fullName evidence="2">Ricin B lectin domain-containing protein</fullName>
    </recommendedName>
</protein>
<proteinExistence type="predicted"/>
<sequence>MAGFGAAGDSRAPYVTASHGAVAVGHADHVTYIRKQRARRLRMLVVPVVVAGGTITAITLAPDSSPSGPEQSSPAPWFSPTPSPPGPRSATGSPSATASLSAPIVRASGSAAAVAQPERTGAAATPEAGAPPAAESGATKLSPGSVSRLRNVSTNQCASGDGSVYPDFGTCDSSDAYAWTLRSSGGGTFELVNRASGNCLSAPFNNNYAAGLEACGGVGGTGHVVWRFGSSTAAGQTLKNTETGHCLEIASPAYGGGKQVMVATCNSDEPQQLWNNGGTA</sequence>
<dbReference type="Gene3D" id="2.80.10.50">
    <property type="match status" value="1"/>
</dbReference>
<feature type="compositionally biased region" description="Low complexity" evidence="1">
    <location>
        <begin position="118"/>
        <end position="139"/>
    </location>
</feature>
<dbReference type="Pfam" id="PF00652">
    <property type="entry name" value="Ricin_B_lectin"/>
    <property type="match status" value="1"/>
</dbReference>
<keyword evidence="4" id="KW-1185">Reference proteome</keyword>
<gene>
    <name evidence="3" type="ORF">SO3561_06575</name>
</gene>
<feature type="compositionally biased region" description="Pro residues" evidence="1">
    <location>
        <begin position="77"/>
        <end position="87"/>
    </location>
</feature>
<dbReference type="PROSITE" id="PS50231">
    <property type="entry name" value="RICIN_B_LECTIN"/>
    <property type="match status" value="1"/>
</dbReference>
<organism evidence="3 4">
    <name type="scientific">Streptomyces olivochromogenes</name>
    <dbReference type="NCBI Taxonomy" id="1963"/>
    <lineage>
        <taxon>Bacteria</taxon>
        <taxon>Bacillati</taxon>
        <taxon>Actinomycetota</taxon>
        <taxon>Actinomycetes</taxon>
        <taxon>Kitasatosporales</taxon>
        <taxon>Streptomycetaceae</taxon>
        <taxon>Streptomyces</taxon>
    </lineage>
</organism>
<comment type="caution">
    <text evidence="3">The sequence shown here is derived from an EMBL/GenBank/DDBJ whole genome shotgun (WGS) entry which is preliminary data.</text>
</comment>
<evidence type="ECO:0000256" key="1">
    <source>
        <dbReference type="SAM" id="MobiDB-lite"/>
    </source>
</evidence>
<dbReference type="EMBL" id="BDQI01000016">
    <property type="protein sequence ID" value="GAX55021.1"/>
    <property type="molecule type" value="Genomic_DNA"/>
</dbReference>
<evidence type="ECO:0000313" key="3">
    <source>
        <dbReference type="EMBL" id="GAX55021.1"/>
    </source>
</evidence>
<accession>A0A250VLK7</accession>
<dbReference type="AlphaFoldDB" id="A0A250VLK7"/>
<name>A0A250VLK7_STROL</name>
<dbReference type="RefSeq" id="WP_067374780.1">
    <property type="nucleotide sequence ID" value="NZ_BDQI01000016.1"/>
</dbReference>